<proteinExistence type="predicted"/>
<evidence type="ECO:0000256" key="1">
    <source>
        <dbReference type="ARBA" id="ARBA00022884"/>
    </source>
</evidence>
<dbReference type="SMART" id="SM00360">
    <property type="entry name" value="RRM"/>
    <property type="match status" value="1"/>
</dbReference>
<organism evidence="4 5">
    <name type="scientific">Chara braunii</name>
    <name type="common">Braun's stonewort</name>
    <dbReference type="NCBI Taxonomy" id="69332"/>
    <lineage>
        <taxon>Eukaryota</taxon>
        <taxon>Viridiplantae</taxon>
        <taxon>Streptophyta</taxon>
        <taxon>Charophyceae</taxon>
        <taxon>Charales</taxon>
        <taxon>Characeae</taxon>
        <taxon>Chara</taxon>
    </lineage>
</organism>
<dbReference type="Gene3D" id="3.30.70.330">
    <property type="match status" value="1"/>
</dbReference>
<name>A0A388L9D8_CHABU</name>
<evidence type="ECO:0000256" key="2">
    <source>
        <dbReference type="PROSITE-ProRule" id="PRU00176"/>
    </source>
</evidence>
<dbReference type="InterPro" id="IPR000504">
    <property type="entry name" value="RRM_dom"/>
</dbReference>
<dbReference type="GO" id="GO:0003723">
    <property type="term" value="F:RNA binding"/>
    <property type="evidence" value="ECO:0007669"/>
    <property type="project" value="UniProtKB-UniRule"/>
</dbReference>
<dbReference type="PROSITE" id="PS50102">
    <property type="entry name" value="RRM"/>
    <property type="match status" value="1"/>
</dbReference>
<dbReference type="PANTHER" id="PTHR48037">
    <property type="entry name" value="ATPASE E1"/>
    <property type="match status" value="1"/>
</dbReference>
<evidence type="ECO:0000313" key="4">
    <source>
        <dbReference type="EMBL" id="GBG78925.1"/>
    </source>
</evidence>
<dbReference type="CDD" id="cd12347">
    <property type="entry name" value="RRM_PPIE"/>
    <property type="match status" value="1"/>
</dbReference>
<reference evidence="4 5" key="1">
    <citation type="journal article" date="2018" name="Cell">
        <title>The Chara Genome: Secondary Complexity and Implications for Plant Terrestrialization.</title>
        <authorList>
            <person name="Nishiyama T."/>
            <person name="Sakayama H."/>
            <person name="Vries J.D."/>
            <person name="Buschmann H."/>
            <person name="Saint-Marcoux D."/>
            <person name="Ullrich K.K."/>
            <person name="Haas F.B."/>
            <person name="Vanderstraeten L."/>
            <person name="Becker D."/>
            <person name="Lang D."/>
            <person name="Vosolsobe S."/>
            <person name="Rombauts S."/>
            <person name="Wilhelmsson P.K.I."/>
            <person name="Janitza P."/>
            <person name="Kern R."/>
            <person name="Heyl A."/>
            <person name="Rumpler F."/>
            <person name="Villalobos L.I.A.C."/>
            <person name="Clay J.M."/>
            <person name="Skokan R."/>
            <person name="Toyoda A."/>
            <person name="Suzuki Y."/>
            <person name="Kagoshima H."/>
            <person name="Schijlen E."/>
            <person name="Tajeshwar N."/>
            <person name="Catarino B."/>
            <person name="Hetherington A.J."/>
            <person name="Saltykova A."/>
            <person name="Bonnot C."/>
            <person name="Breuninger H."/>
            <person name="Symeonidi A."/>
            <person name="Radhakrishnan G.V."/>
            <person name="Van Nieuwerburgh F."/>
            <person name="Deforce D."/>
            <person name="Chang C."/>
            <person name="Karol K.G."/>
            <person name="Hedrich R."/>
            <person name="Ulvskov P."/>
            <person name="Glockner G."/>
            <person name="Delwiche C.F."/>
            <person name="Petrasek J."/>
            <person name="Van de Peer Y."/>
            <person name="Friml J."/>
            <person name="Beilby M."/>
            <person name="Dolan L."/>
            <person name="Kohara Y."/>
            <person name="Sugano S."/>
            <person name="Fujiyama A."/>
            <person name="Delaux P.-M."/>
            <person name="Quint M."/>
            <person name="TheiBen G."/>
            <person name="Hagemann M."/>
            <person name="Harholt J."/>
            <person name="Dunand C."/>
            <person name="Zachgo S."/>
            <person name="Langdale J."/>
            <person name="Maumus F."/>
            <person name="Straeten D.V.D."/>
            <person name="Gould S.B."/>
            <person name="Rensing S.A."/>
        </authorList>
    </citation>
    <scope>NUCLEOTIDE SEQUENCE [LARGE SCALE GENOMIC DNA]</scope>
    <source>
        <strain evidence="4 5">S276</strain>
    </source>
</reference>
<feature type="domain" description="RRM" evidence="3">
    <location>
        <begin position="8"/>
        <end position="86"/>
    </location>
</feature>
<dbReference type="EMBL" id="BFEA01000307">
    <property type="protein sequence ID" value="GBG78925.1"/>
    <property type="molecule type" value="Genomic_DNA"/>
</dbReference>
<dbReference type="Pfam" id="PF00076">
    <property type="entry name" value="RRM_1"/>
    <property type="match status" value="1"/>
</dbReference>
<gene>
    <name evidence="4" type="ORF">CBR_g28640</name>
</gene>
<dbReference type="OMA" id="WCRFESA"/>
<dbReference type="AlphaFoldDB" id="A0A388L9D8"/>
<keyword evidence="5" id="KW-1185">Reference proteome</keyword>
<sequence>MSTTNPKTTVYVGGLEENVNEAILHSAFIPFGDVKDVNIPLDQSTQKHRGFGFVEFQDKEDAAAAINNMHNAELYGRVLTVNYAQPMKIKGGEQGWASQPGKVTQQEIPTANWCRFESARETLRHIYLTFFLPCFF</sequence>
<dbReference type="SUPFAM" id="SSF54928">
    <property type="entry name" value="RNA-binding domain, RBD"/>
    <property type="match status" value="1"/>
</dbReference>
<dbReference type="InterPro" id="IPR012677">
    <property type="entry name" value="Nucleotide-bd_a/b_plait_sf"/>
</dbReference>
<dbReference type="Proteomes" id="UP000265515">
    <property type="component" value="Unassembled WGS sequence"/>
</dbReference>
<evidence type="ECO:0000313" key="5">
    <source>
        <dbReference type="Proteomes" id="UP000265515"/>
    </source>
</evidence>
<dbReference type="Gramene" id="GBG78925">
    <property type="protein sequence ID" value="GBG78925"/>
    <property type="gene ID" value="CBR_g28640"/>
</dbReference>
<dbReference type="PANTHER" id="PTHR48037:SF1">
    <property type="entry name" value="RRM DOMAIN-CONTAINING PROTEIN"/>
    <property type="match status" value="1"/>
</dbReference>
<evidence type="ECO:0000259" key="3">
    <source>
        <dbReference type="PROSITE" id="PS50102"/>
    </source>
</evidence>
<dbReference type="InterPro" id="IPR035979">
    <property type="entry name" value="RBD_domain_sf"/>
</dbReference>
<dbReference type="OrthoDB" id="193499at2759"/>
<protein>
    <recommendedName>
        <fullName evidence="3">RRM domain-containing protein</fullName>
    </recommendedName>
</protein>
<dbReference type="STRING" id="69332.A0A388L9D8"/>
<keyword evidence="1 2" id="KW-0694">RNA-binding</keyword>
<dbReference type="InterPro" id="IPR034168">
    <property type="entry name" value="PPIE_RRM"/>
</dbReference>
<comment type="caution">
    <text evidence="4">The sequence shown here is derived from an EMBL/GenBank/DDBJ whole genome shotgun (WGS) entry which is preliminary data.</text>
</comment>
<accession>A0A388L9D8</accession>